<dbReference type="GO" id="GO:0038023">
    <property type="term" value="F:signaling receptor activity"/>
    <property type="evidence" value="ECO:0007669"/>
    <property type="project" value="InterPro"/>
</dbReference>
<keyword evidence="3 14" id="KW-0813">Transport</keyword>
<evidence type="ECO:0000256" key="6">
    <source>
        <dbReference type="ARBA" id="ARBA00022692"/>
    </source>
</evidence>
<keyword evidence="8" id="KW-0408">Iron</keyword>
<dbReference type="SUPFAM" id="SSF49452">
    <property type="entry name" value="Starch-binding domain-like"/>
    <property type="match status" value="1"/>
</dbReference>
<organism evidence="19 20">
    <name type="scientific">Paraflavisolibacter caeni</name>
    <dbReference type="NCBI Taxonomy" id="2982496"/>
    <lineage>
        <taxon>Bacteria</taxon>
        <taxon>Pseudomonadati</taxon>
        <taxon>Bacteroidota</taxon>
        <taxon>Chitinophagia</taxon>
        <taxon>Chitinophagales</taxon>
        <taxon>Chitinophagaceae</taxon>
        <taxon>Paraflavisolibacter</taxon>
    </lineage>
</organism>
<dbReference type="InterPro" id="IPR036942">
    <property type="entry name" value="Beta-barrel_TonB_sf"/>
</dbReference>
<gene>
    <name evidence="19" type="ORF">OCK74_26070</name>
</gene>
<dbReference type="CDD" id="cd01347">
    <property type="entry name" value="ligand_gated_channel"/>
    <property type="match status" value="1"/>
</dbReference>
<evidence type="ECO:0000256" key="14">
    <source>
        <dbReference type="PROSITE-ProRule" id="PRU01360"/>
    </source>
</evidence>
<keyword evidence="11 14" id="KW-0472">Membrane</keyword>
<dbReference type="Gene3D" id="2.40.170.20">
    <property type="entry name" value="TonB-dependent receptor, beta-barrel domain"/>
    <property type="match status" value="1"/>
</dbReference>
<dbReference type="Gene3D" id="2.60.40.1120">
    <property type="entry name" value="Carboxypeptidase-like, regulatory domain"/>
    <property type="match status" value="1"/>
</dbReference>
<feature type="domain" description="TonB-dependent receptor-like beta-barrel" evidence="17">
    <location>
        <begin position="346"/>
        <end position="751"/>
    </location>
</feature>
<comment type="similarity">
    <text evidence="2 14 15">Belongs to the TonB-dependent receptor family.</text>
</comment>
<dbReference type="InterPro" id="IPR013784">
    <property type="entry name" value="Carb-bd-like_fold"/>
</dbReference>
<evidence type="ECO:0000256" key="3">
    <source>
        <dbReference type="ARBA" id="ARBA00022448"/>
    </source>
</evidence>
<evidence type="ECO:0000256" key="7">
    <source>
        <dbReference type="ARBA" id="ARBA00022729"/>
    </source>
</evidence>
<dbReference type="GO" id="GO:0030246">
    <property type="term" value="F:carbohydrate binding"/>
    <property type="evidence" value="ECO:0007669"/>
    <property type="project" value="InterPro"/>
</dbReference>
<keyword evidence="9" id="KW-0406">Ion transport</keyword>
<dbReference type="AlphaFoldDB" id="A0A9X2XPZ9"/>
<evidence type="ECO:0000256" key="5">
    <source>
        <dbReference type="ARBA" id="ARBA00022496"/>
    </source>
</evidence>
<evidence type="ECO:0000256" key="2">
    <source>
        <dbReference type="ARBA" id="ARBA00009810"/>
    </source>
</evidence>
<evidence type="ECO:0000256" key="16">
    <source>
        <dbReference type="SAM" id="SignalP"/>
    </source>
</evidence>
<dbReference type="GO" id="GO:0015344">
    <property type="term" value="F:siderophore uptake transmembrane transporter activity"/>
    <property type="evidence" value="ECO:0007669"/>
    <property type="project" value="TreeGrafter"/>
</dbReference>
<evidence type="ECO:0000256" key="1">
    <source>
        <dbReference type="ARBA" id="ARBA00004571"/>
    </source>
</evidence>
<keyword evidence="10 15" id="KW-0798">TonB box</keyword>
<sequence length="792" mass="89630">MRKLFFILLLDLLMMSSFATGHVQGLGIIKGTVTTSDGKAAVAVTVQIKGTTKGTITDENGKFEFRKLSPGNYAIRVYLMDFESIEQSVHVSDEQVSEVSFQLKISDKELNAVVVKGSRKYPEKNVSPSLRLTTPILELPQNIQVVTKDLIADQQIFDMMEGVQRNVSGAQRWEHLESYAKIYMRGSQLTAFRNGMNVQMQFGPLAEDMSMVERIEFVKGPAGFMMANGEPGGFYNVVTKKPTGYNKGEVSVSLGSFDLYRATADLDGKLSRDGRLLYRLNLMGQLRGSHRDYEYNNRYSIVPVIKYLLDDKTSVTLEYSHQFSQMNVLGSSNAFSERKYADLPVNFTAAEPNMDPTNIYDRSVLAIFEHNINDRWKFTAQAAYFNYDLEGQQLWSWGTALANDSLMHRGLNVWDALGINKTGQMFVNGEVKTGKINHKLLAGLDMGHKDYYADWNQYAPLGDTSFNLYKPVYGTVAPADMPVWDRSKDIRERGVMYNNSYSALYLQDELSFFENKLRLTLAGRYTTSKDVQPYKSSDADHNKFTPRFGLSYSITKNTSAYAVFDEVFLPSFGADWKGESFDPVTGNNIEFGVKRDWMEGKWNSSLSVYQITKNNLLTADLTHRGFNKQTGQQQVKGVEVDIKGQVTRNLDVVINYAYSDAKYTKDSDPDVVGNQVPGTSKHIHNSWVSYKLNEGKLGGLRFTLGYQYLAGRSAWFIFDKSESPLPEYFRLDGGISYTSGKLGFNFNVNNILSKYLYSGAPYISEEPFTEVDRFYWQAEPKINSRITVSYKF</sequence>
<evidence type="ECO:0000259" key="17">
    <source>
        <dbReference type="Pfam" id="PF00593"/>
    </source>
</evidence>
<protein>
    <submittedName>
        <fullName evidence="19">TonB-dependent receptor</fullName>
    </submittedName>
</protein>
<dbReference type="Pfam" id="PF00593">
    <property type="entry name" value="TonB_dep_Rec_b-barrel"/>
    <property type="match status" value="1"/>
</dbReference>
<evidence type="ECO:0000256" key="13">
    <source>
        <dbReference type="ARBA" id="ARBA00023237"/>
    </source>
</evidence>
<dbReference type="Proteomes" id="UP001155483">
    <property type="component" value="Unassembled WGS sequence"/>
</dbReference>
<keyword evidence="12 19" id="KW-0675">Receptor</keyword>
<feature type="domain" description="TonB-dependent receptor plug" evidence="18">
    <location>
        <begin position="137"/>
        <end position="233"/>
    </location>
</feature>
<evidence type="ECO:0000256" key="4">
    <source>
        <dbReference type="ARBA" id="ARBA00022452"/>
    </source>
</evidence>
<evidence type="ECO:0000256" key="9">
    <source>
        <dbReference type="ARBA" id="ARBA00023065"/>
    </source>
</evidence>
<comment type="caution">
    <text evidence="19">The sequence shown here is derived from an EMBL/GenBank/DDBJ whole genome shotgun (WGS) entry which is preliminary data.</text>
</comment>
<keyword evidence="20" id="KW-1185">Reference proteome</keyword>
<dbReference type="GO" id="GO:0009279">
    <property type="term" value="C:cell outer membrane"/>
    <property type="evidence" value="ECO:0007669"/>
    <property type="project" value="UniProtKB-SubCell"/>
</dbReference>
<evidence type="ECO:0000256" key="15">
    <source>
        <dbReference type="RuleBase" id="RU003357"/>
    </source>
</evidence>
<keyword evidence="4 14" id="KW-1134">Transmembrane beta strand</keyword>
<dbReference type="GO" id="GO:0015891">
    <property type="term" value="P:siderophore transport"/>
    <property type="evidence" value="ECO:0007669"/>
    <property type="project" value="InterPro"/>
</dbReference>
<reference evidence="19" key="2">
    <citation type="submission" date="2023-04" db="EMBL/GenBank/DDBJ databases">
        <title>Paracnuella aquatica gen. nov., sp. nov., a member of the family Chitinophagaceae isolated from a hot spring.</title>
        <authorList>
            <person name="Wang C."/>
        </authorList>
    </citation>
    <scope>NUCLEOTIDE SEQUENCE</scope>
    <source>
        <strain evidence="19">LB-8</strain>
    </source>
</reference>
<evidence type="ECO:0000313" key="19">
    <source>
        <dbReference type="EMBL" id="MCU7552613.1"/>
    </source>
</evidence>
<evidence type="ECO:0000313" key="20">
    <source>
        <dbReference type="Proteomes" id="UP001155483"/>
    </source>
</evidence>
<evidence type="ECO:0000256" key="11">
    <source>
        <dbReference type="ARBA" id="ARBA00023136"/>
    </source>
</evidence>
<evidence type="ECO:0000259" key="18">
    <source>
        <dbReference type="Pfam" id="PF07715"/>
    </source>
</evidence>
<dbReference type="Gene3D" id="2.170.130.10">
    <property type="entry name" value="TonB-dependent receptor, plug domain"/>
    <property type="match status" value="1"/>
</dbReference>
<dbReference type="RefSeq" id="WP_279300049.1">
    <property type="nucleotide sequence ID" value="NZ_JAOTIF010000038.1"/>
</dbReference>
<accession>A0A9X2XPZ9</accession>
<dbReference type="PROSITE" id="PS52016">
    <property type="entry name" value="TONB_DEPENDENT_REC_3"/>
    <property type="match status" value="1"/>
</dbReference>
<keyword evidence="5" id="KW-0410">Iron transport</keyword>
<dbReference type="PANTHER" id="PTHR32552:SF68">
    <property type="entry name" value="FERRICHROME OUTER MEMBRANE TRANSPORTER_PHAGE RECEPTOR"/>
    <property type="match status" value="1"/>
</dbReference>
<dbReference type="Pfam" id="PF13715">
    <property type="entry name" value="CarbopepD_reg_2"/>
    <property type="match status" value="1"/>
</dbReference>
<dbReference type="SUPFAM" id="SSF56935">
    <property type="entry name" value="Porins"/>
    <property type="match status" value="1"/>
</dbReference>
<evidence type="ECO:0000256" key="12">
    <source>
        <dbReference type="ARBA" id="ARBA00023170"/>
    </source>
</evidence>
<dbReference type="InterPro" id="IPR012910">
    <property type="entry name" value="Plug_dom"/>
</dbReference>
<proteinExistence type="inferred from homology"/>
<dbReference type="PANTHER" id="PTHR32552">
    <property type="entry name" value="FERRICHROME IRON RECEPTOR-RELATED"/>
    <property type="match status" value="1"/>
</dbReference>
<comment type="subcellular location">
    <subcellularLocation>
        <location evidence="1 14">Cell outer membrane</location>
        <topology evidence="1 14">Multi-pass membrane protein</topology>
    </subcellularLocation>
</comment>
<dbReference type="EMBL" id="JAOTIF010000038">
    <property type="protein sequence ID" value="MCU7552613.1"/>
    <property type="molecule type" value="Genomic_DNA"/>
</dbReference>
<keyword evidence="13 14" id="KW-0998">Cell outer membrane</keyword>
<feature type="signal peptide" evidence="16">
    <location>
        <begin position="1"/>
        <end position="19"/>
    </location>
</feature>
<dbReference type="InterPro" id="IPR000531">
    <property type="entry name" value="Beta-barrel_TonB"/>
</dbReference>
<keyword evidence="7 16" id="KW-0732">Signal</keyword>
<name>A0A9X2XPZ9_9BACT</name>
<dbReference type="InterPro" id="IPR010105">
    <property type="entry name" value="TonB_sidphr_rcpt"/>
</dbReference>
<dbReference type="Pfam" id="PF07715">
    <property type="entry name" value="Plug"/>
    <property type="match status" value="1"/>
</dbReference>
<evidence type="ECO:0000256" key="8">
    <source>
        <dbReference type="ARBA" id="ARBA00023004"/>
    </source>
</evidence>
<reference evidence="19" key="1">
    <citation type="submission" date="2022-09" db="EMBL/GenBank/DDBJ databases">
        <authorList>
            <person name="Yuan C."/>
            <person name="Ke Z."/>
        </authorList>
    </citation>
    <scope>NUCLEOTIDE SEQUENCE</scope>
    <source>
        <strain evidence="19">LB-8</strain>
    </source>
</reference>
<dbReference type="InterPro" id="IPR037066">
    <property type="entry name" value="Plug_dom_sf"/>
</dbReference>
<dbReference type="NCBIfam" id="TIGR01783">
    <property type="entry name" value="TonB-siderophor"/>
    <property type="match status" value="1"/>
</dbReference>
<keyword evidence="6 14" id="KW-0812">Transmembrane</keyword>
<feature type="chain" id="PRO_5040896412" evidence="16">
    <location>
        <begin position="20"/>
        <end position="792"/>
    </location>
</feature>
<dbReference type="InterPro" id="IPR039426">
    <property type="entry name" value="TonB-dep_rcpt-like"/>
</dbReference>
<evidence type="ECO:0000256" key="10">
    <source>
        <dbReference type="ARBA" id="ARBA00023077"/>
    </source>
</evidence>